<dbReference type="AlphaFoldDB" id="C6XSH1"/>
<dbReference type="CDD" id="cd08977">
    <property type="entry name" value="SusD"/>
    <property type="match status" value="1"/>
</dbReference>
<feature type="domain" description="SusD-like N-terminal" evidence="8">
    <location>
        <begin position="102"/>
        <end position="224"/>
    </location>
</feature>
<keyword evidence="3 6" id="KW-0732">Signal</keyword>
<name>C6XSH1_PEDHD</name>
<evidence type="ECO:0000256" key="5">
    <source>
        <dbReference type="ARBA" id="ARBA00023237"/>
    </source>
</evidence>
<evidence type="ECO:0000313" key="10">
    <source>
        <dbReference type="Proteomes" id="UP000000852"/>
    </source>
</evidence>
<comment type="subcellular location">
    <subcellularLocation>
        <location evidence="1">Cell outer membrane</location>
    </subcellularLocation>
</comment>
<dbReference type="SUPFAM" id="SSF48452">
    <property type="entry name" value="TPR-like"/>
    <property type="match status" value="1"/>
</dbReference>
<evidence type="ECO:0000259" key="8">
    <source>
        <dbReference type="Pfam" id="PF14322"/>
    </source>
</evidence>
<proteinExistence type="inferred from homology"/>
<sequence length="571" mass="63111">MKKKIFLAAIFMVLMAAACKKGGVLEQVKTTDLTEESTFADSARTMQFLTRIYTDIGFSSDPKRFGSSVGVYSICDEVEGSLLSATAFNVIFQTGAISALNVPTDAWVTTYANIRRVNLLLSHLQTTPLSQRLRDRIAGEARFLRAWYYFILIKHYGGVPLVGDVVYGATDPVSGKRATYEECVNYIESECDAAALALPLVQTGLDFGRITKGAALALKSRLLLYAASPLFNGRVDMDGVLGYPNADPARWSKAAKAALDVISLNQYSLYELAGGLGFQKVFTLRKNSEYILASMAGNNRTLEAIWDPATRTGSGSAMPYQELVDAFGTINGKAITEDLKSPGNPTGYDPTNPYVNRDPRFNWSILYNEAPRLNTSKTVTPVFTYAGAAQDGFNFTKTGYYLRKMLDDNTIASSTSSATERCFPLIRYAEILLNYAEASNEAGDTQTAYTQLKAIRKRAGILAGPEDDYGLAEGLTKEGMRTVIQNERRVELAIEEHRYWDVRRWKIAENVSNKTLHGMKITRLGTGTPATYTYELINIRTPAFVAPKYYLWPIPQGEVNKSAELIQNPGW</sequence>
<dbReference type="HOGENOM" id="CLU_015553_0_3_10"/>
<dbReference type="OrthoDB" id="5694214at2"/>
<comment type="similarity">
    <text evidence="2">Belongs to the SusD family.</text>
</comment>
<evidence type="ECO:0000313" key="9">
    <source>
        <dbReference type="EMBL" id="ACU03516.1"/>
    </source>
</evidence>
<dbReference type="STRING" id="485917.Phep_1301"/>
<feature type="chain" id="PRO_5002974198" evidence="6">
    <location>
        <begin position="19"/>
        <end position="571"/>
    </location>
</feature>
<evidence type="ECO:0000256" key="2">
    <source>
        <dbReference type="ARBA" id="ARBA00006275"/>
    </source>
</evidence>
<dbReference type="Gene3D" id="1.25.40.390">
    <property type="match status" value="1"/>
</dbReference>
<evidence type="ECO:0000259" key="7">
    <source>
        <dbReference type="Pfam" id="PF07980"/>
    </source>
</evidence>
<evidence type="ECO:0000256" key="4">
    <source>
        <dbReference type="ARBA" id="ARBA00023136"/>
    </source>
</evidence>
<feature type="signal peptide" evidence="6">
    <location>
        <begin position="1"/>
        <end position="18"/>
    </location>
</feature>
<dbReference type="GO" id="GO:0009279">
    <property type="term" value="C:cell outer membrane"/>
    <property type="evidence" value="ECO:0007669"/>
    <property type="project" value="UniProtKB-SubCell"/>
</dbReference>
<accession>C6XSH1</accession>
<keyword evidence="10" id="KW-1185">Reference proteome</keyword>
<keyword evidence="5" id="KW-0998">Cell outer membrane</keyword>
<evidence type="ECO:0000256" key="1">
    <source>
        <dbReference type="ARBA" id="ARBA00004442"/>
    </source>
</evidence>
<dbReference type="Pfam" id="PF07980">
    <property type="entry name" value="SusD_RagB"/>
    <property type="match status" value="1"/>
</dbReference>
<dbReference type="KEGG" id="phe:Phep_1301"/>
<dbReference type="InterPro" id="IPR033985">
    <property type="entry name" value="SusD-like_N"/>
</dbReference>
<dbReference type="InterPro" id="IPR011990">
    <property type="entry name" value="TPR-like_helical_dom_sf"/>
</dbReference>
<dbReference type="Proteomes" id="UP000000852">
    <property type="component" value="Chromosome"/>
</dbReference>
<evidence type="ECO:0000256" key="6">
    <source>
        <dbReference type="SAM" id="SignalP"/>
    </source>
</evidence>
<protein>
    <submittedName>
        <fullName evidence="9">RagB/SusD domain protein</fullName>
    </submittedName>
</protein>
<evidence type="ECO:0000256" key="3">
    <source>
        <dbReference type="ARBA" id="ARBA00022729"/>
    </source>
</evidence>
<feature type="domain" description="RagB/SusD" evidence="7">
    <location>
        <begin position="298"/>
        <end position="571"/>
    </location>
</feature>
<keyword evidence="4" id="KW-0472">Membrane</keyword>
<reference evidence="9 10" key="1">
    <citation type="journal article" date="2009" name="Stand. Genomic Sci.">
        <title>Complete genome sequence of Pedobacter heparinus type strain (HIM 762-3).</title>
        <authorList>
            <person name="Han C."/>
            <person name="Spring S."/>
            <person name="Lapidus A."/>
            <person name="Del Rio T.G."/>
            <person name="Tice H."/>
            <person name="Copeland A."/>
            <person name="Cheng J.F."/>
            <person name="Lucas S."/>
            <person name="Chen F."/>
            <person name="Nolan M."/>
            <person name="Bruce D."/>
            <person name="Goodwin L."/>
            <person name="Pitluck S."/>
            <person name="Ivanova N."/>
            <person name="Mavromatis K."/>
            <person name="Mikhailova N."/>
            <person name="Pati A."/>
            <person name="Chen A."/>
            <person name="Palaniappan K."/>
            <person name="Land M."/>
            <person name="Hauser L."/>
            <person name="Chang Y.J."/>
            <person name="Jeffries C.C."/>
            <person name="Saunders E."/>
            <person name="Chertkov O."/>
            <person name="Brettin T."/>
            <person name="Goker M."/>
            <person name="Rohde M."/>
            <person name="Bristow J."/>
            <person name="Eisen J.A."/>
            <person name="Markowitz V."/>
            <person name="Hugenholtz P."/>
            <person name="Kyrpides N.C."/>
            <person name="Klenk H.P."/>
            <person name="Detter J.C."/>
        </authorList>
    </citation>
    <scope>NUCLEOTIDE SEQUENCE [LARGE SCALE GENOMIC DNA]</scope>
    <source>
        <strain evidence="10">ATCC 13125 / DSM 2366 / CIP 104194 / JCM 7457 / NBRC 12017 / NCIMB 9290 / NRRL B-14731 / HIM 762-3</strain>
    </source>
</reference>
<dbReference type="Pfam" id="PF14322">
    <property type="entry name" value="SusD-like_3"/>
    <property type="match status" value="1"/>
</dbReference>
<dbReference type="InterPro" id="IPR012944">
    <property type="entry name" value="SusD_RagB_dom"/>
</dbReference>
<gene>
    <name evidence="9" type="ordered locus">Phep_1301</name>
</gene>
<dbReference type="EMBL" id="CP001681">
    <property type="protein sequence ID" value="ACU03516.1"/>
    <property type="molecule type" value="Genomic_DNA"/>
</dbReference>
<dbReference type="RefSeq" id="WP_012781460.1">
    <property type="nucleotide sequence ID" value="NC_013061.1"/>
</dbReference>
<organism evidence="9 10">
    <name type="scientific">Pedobacter heparinus (strain ATCC 13125 / DSM 2366 / CIP 104194 / JCM 7457 / NBRC 12017 / NCIMB 9290 / NRRL B-14731 / HIM 762-3)</name>
    <dbReference type="NCBI Taxonomy" id="485917"/>
    <lineage>
        <taxon>Bacteria</taxon>
        <taxon>Pseudomonadati</taxon>
        <taxon>Bacteroidota</taxon>
        <taxon>Sphingobacteriia</taxon>
        <taxon>Sphingobacteriales</taxon>
        <taxon>Sphingobacteriaceae</taxon>
        <taxon>Pedobacter</taxon>
    </lineage>
</organism>
<dbReference type="eggNOG" id="COG1435">
    <property type="taxonomic scope" value="Bacteria"/>
</dbReference>
<dbReference type="PROSITE" id="PS51257">
    <property type="entry name" value="PROKAR_LIPOPROTEIN"/>
    <property type="match status" value="1"/>
</dbReference>